<dbReference type="Pfam" id="PF01464">
    <property type="entry name" value="SLT"/>
    <property type="match status" value="1"/>
</dbReference>
<sequence length="222" mass="24896">MTLALAAGSLVAPNIQGPANEWVIANTVRWLPIIHQLHLDYPDLDPAWVLAVIAQESMGENDVVGGDRVGSVGLMQIAPFDWRPSADRLKNPYINIQWGMGILDTLQKRHSGDLRLSLATYNCGEHNLALGHCGRHGGYAYADVVMDLWTPAFRFELQAIANNKHPRADWMNNYYPGASVYEWLASIGYLEGFGDWEVVPEIKRILCNIVLSARRFRPRICI</sequence>
<evidence type="ECO:0000313" key="2">
    <source>
        <dbReference type="EMBL" id="KKL12961.1"/>
    </source>
</evidence>
<dbReference type="SUPFAM" id="SSF53955">
    <property type="entry name" value="Lysozyme-like"/>
    <property type="match status" value="1"/>
</dbReference>
<name>A0A0F9D566_9ZZZZ</name>
<gene>
    <name evidence="2" type="ORF">LCGC14_2530530</name>
</gene>
<dbReference type="Gene3D" id="1.10.530.10">
    <property type="match status" value="1"/>
</dbReference>
<dbReference type="InterPro" id="IPR008258">
    <property type="entry name" value="Transglycosylase_SLT_dom_1"/>
</dbReference>
<accession>A0A0F9D566</accession>
<comment type="caution">
    <text evidence="2">The sequence shown here is derived from an EMBL/GenBank/DDBJ whole genome shotgun (WGS) entry which is preliminary data.</text>
</comment>
<evidence type="ECO:0000259" key="1">
    <source>
        <dbReference type="Pfam" id="PF01464"/>
    </source>
</evidence>
<dbReference type="AlphaFoldDB" id="A0A0F9D566"/>
<dbReference type="EMBL" id="LAZR01041054">
    <property type="protein sequence ID" value="KKL12961.1"/>
    <property type="molecule type" value="Genomic_DNA"/>
</dbReference>
<dbReference type="InterPro" id="IPR023346">
    <property type="entry name" value="Lysozyme-like_dom_sf"/>
</dbReference>
<organism evidence="2">
    <name type="scientific">marine sediment metagenome</name>
    <dbReference type="NCBI Taxonomy" id="412755"/>
    <lineage>
        <taxon>unclassified sequences</taxon>
        <taxon>metagenomes</taxon>
        <taxon>ecological metagenomes</taxon>
    </lineage>
</organism>
<proteinExistence type="predicted"/>
<protein>
    <recommendedName>
        <fullName evidence="1">Transglycosylase SLT domain-containing protein</fullName>
    </recommendedName>
</protein>
<reference evidence="2" key="1">
    <citation type="journal article" date="2015" name="Nature">
        <title>Complex archaea that bridge the gap between prokaryotes and eukaryotes.</title>
        <authorList>
            <person name="Spang A."/>
            <person name="Saw J.H."/>
            <person name="Jorgensen S.L."/>
            <person name="Zaremba-Niedzwiedzka K."/>
            <person name="Martijn J."/>
            <person name="Lind A.E."/>
            <person name="van Eijk R."/>
            <person name="Schleper C."/>
            <person name="Guy L."/>
            <person name="Ettema T.J."/>
        </authorList>
    </citation>
    <scope>NUCLEOTIDE SEQUENCE</scope>
</reference>
<feature type="domain" description="Transglycosylase SLT" evidence="1">
    <location>
        <begin position="43"/>
        <end position="128"/>
    </location>
</feature>